<organism evidence="1">
    <name type="scientific">Leptolyngbya sp. NK1-12</name>
    <dbReference type="NCBI Taxonomy" id="2547451"/>
    <lineage>
        <taxon>Bacteria</taxon>
        <taxon>Bacillati</taxon>
        <taxon>Cyanobacteriota</taxon>
        <taxon>Cyanophyceae</taxon>
        <taxon>Leptolyngbyales</taxon>
        <taxon>Leptolyngbyaceae</taxon>
        <taxon>Leptolyngbya group</taxon>
        <taxon>Leptolyngbya</taxon>
    </lineage>
</organism>
<dbReference type="EMBL" id="CP053586">
    <property type="protein sequence ID" value="WNZ22716.1"/>
    <property type="molecule type" value="Genomic_DNA"/>
</dbReference>
<evidence type="ECO:0000313" key="1">
    <source>
        <dbReference type="EMBL" id="WNZ22716.1"/>
    </source>
</evidence>
<name>A0AA96WI57_9CYAN</name>
<dbReference type="RefSeq" id="WP_316434238.1">
    <property type="nucleotide sequence ID" value="NZ_CP053586.1"/>
</dbReference>
<accession>A0AA96WI57</accession>
<proteinExistence type="predicted"/>
<gene>
    <name evidence="1" type="ORF">HJG54_07505</name>
</gene>
<sequence length="58" mass="6435">MTTISITAEIPEPLYKLATQTVKDCPHLSHDRLIAEAITLYIRLQQQGKSEAQADGII</sequence>
<protein>
    <submittedName>
        <fullName evidence="1">DUF2811 domain-containing protein</fullName>
    </submittedName>
</protein>
<reference evidence="1" key="1">
    <citation type="submission" date="2020-05" db="EMBL/GenBank/DDBJ databases">
        <authorList>
            <person name="Zhu T."/>
            <person name="Keshari N."/>
            <person name="Lu X."/>
        </authorList>
    </citation>
    <scope>NUCLEOTIDE SEQUENCE</scope>
    <source>
        <strain evidence="1">NK1-12</strain>
    </source>
</reference>
<dbReference type="AlphaFoldDB" id="A0AA96WI57"/>